<sequence length="13" mass="1534">MVQLVDLARRVSF</sequence>
<protein>
    <submittedName>
        <fullName evidence="1">Uncharacterized protein</fullName>
    </submittedName>
</protein>
<accession>A0A9P2V0Z9</accession>
<evidence type="ECO:0000313" key="1">
    <source>
        <dbReference type="EMBL" id="EHR3608136.1"/>
    </source>
</evidence>
<comment type="caution">
    <text evidence="1">The sequence shown here is derived from an EMBL/GenBank/DDBJ whole genome shotgun (WGS) entry which is preliminary data.</text>
</comment>
<dbReference type="Proteomes" id="UP000824725">
    <property type="component" value="Unassembled WGS sequence"/>
</dbReference>
<gene>
    <name evidence="2" type="ORF">K7324_003213</name>
    <name evidence="1" type="ORF">KTM58_003330</name>
</gene>
<dbReference type="EMBL" id="ABCGCG010000015">
    <property type="protein sequence ID" value="EIA9700432.1"/>
    <property type="molecule type" value="Genomic_DNA"/>
</dbReference>
<dbReference type="Proteomes" id="UP000695419">
    <property type="component" value="Unassembled WGS sequence"/>
</dbReference>
<evidence type="ECO:0000313" key="3">
    <source>
        <dbReference type="Proteomes" id="UP000695419"/>
    </source>
</evidence>
<proteinExistence type="predicted"/>
<reference evidence="1" key="1">
    <citation type="submission" date="2021-06" db="EMBL/GenBank/DDBJ databases">
        <authorList>
            <consortium name="GenomeTrakr network: Whole genome sequencing for foodborne pathogen traceback"/>
        </authorList>
    </citation>
    <scope>NUCLEOTIDE SEQUENCE</scope>
    <source>
        <strain evidence="2">RM4887</strain>
        <strain evidence="1">RM7481</strain>
    </source>
</reference>
<evidence type="ECO:0000313" key="2">
    <source>
        <dbReference type="EMBL" id="EIA9700432.1"/>
    </source>
</evidence>
<name>A0A9P2V0Z9_ECOLX</name>
<organism evidence="1 3">
    <name type="scientific">Escherichia coli O157</name>
    <dbReference type="NCBI Taxonomy" id="1045010"/>
    <lineage>
        <taxon>Bacteria</taxon>
        <taxon>Pseudomonadati</taxon>
        <taxon>Pseudomonadota</taxon>
        <taxon>Gammaproteobacteria</taxon>
        <taxon>Enterobacterales</taxon>
        <taxon>Enterobacteriaceae</taxon>
        <taxon>Escherichia</taxon>
    </lineage>
</organism>
<dbReference type="EMBL" id="ABAZXH010000014">
    <property type="protein sequence ID" value="EHR3608136.1"/>
    <property type="molecule type" value="Genomic_DNA"/>
</dbReference>